<name>A0A7K0G209_9SPHI</name>
<dbReference type="OrthoDB" id="1093345at2"/>
<protein>
    <recommendedName>
        <fullName evidence="3">DUF3352 domain-containing protein</fullName>
    </recommendedName>
</protein>
<reference evidence="1 2" key="1">
    <citation type="submission" date="2019-11" db="EMBL/GenBank/DDBJ databases">
        <title>Pedobacter petrophilus genome.</title>
        <authorList>
            <person name="Feldbauer M.J."/>
            <person name="Newman J.D."/>
        </authorList>
    </citation>
    <scope>NUCLEOTIDE SEQUENCE [LARGE SCALE GENOMIC DNA]</scope>
    <source>
        <strain evidence="1 2">LMG 29686</strain>
    </source>
</reference>
<sequence length="522" mass="60238">MRKIIILISVLLLGVALMSYLYFSKLGVENDTKDLALQSATNNAALLFSFRNDKGFYEIIEGQNLLQQAIGKEKTDLLRQLKEKFINHKTVNNLIQDQEIYLSLLPDSNKTLNFLITVQVKPDQTALNFQNKLKPFLTPVPKEKNIYLAKVDDSLNLFVGVQHQVLTLSTSLKLIKDAGVRLKENPFTAYIKEARLQNKNILAQLYINFNQVPPLLKNILSGNITGELAVFNAQNSFATLNYNFSREKILFNGNTELKAADNYLKLFENIPVQKTEIQNVLPDQTANYTLYAFDNYQSWHKKLMSWQAQKNLTDKTSSLIKRIKSDYRTDLNAIFPVYLKNQFVTFQLNTGEKLAAISLSNGEKVKQLLFDVSEDYNDEIKHFKSPDILFSYLGEPLKNFARPYYTIIDNYLITANNASTIQSFLSRYRNNKLLVQEPEYIDALNQLPSTSNIGYYINLKRSNNIFRSQMLSRYYKHLQENNGLKSFDTFYYQMSADQNKFITNMLLNKYLKQEVPDSSGNR</sequence>
<evidence type="ECO:0000313" key="1">
    <source>
        <dbReference type="EMBL" id="MRX77299.1"/>
    </source>
</evidence>
<organism evidence="1 2">
    <name type="scientific">Pedobacter petrophilus</name>
    <dbReference type="NCBI Taxonomy" id="1908241"/>
    <lineage>
        <taxon>Bacteria</taxon>
        <taxon>Pseudomonadati</taxon>
        <taxon>Bacteroidota</taxon>
        <taxon>Sphingobacteriia</taxon>
        <taxon>Sphingobacteriales</taxon>
        <taxon>Sphingobacteriaceae</taxon>
        <taxon>Pedobacter</taxon>
    </lineage>
</organism>
<evidence type="ECO:0008006" key="3">
    <source>
        <dbReference type="Google" id="ProtNLM"/>
    </source>
</evidence>
<dbReference type="EMBL" id="WKKH01000023">
    <property type="protein sequence ID" value="MRX77299.1"/>
    <property type="molecule type" value="Genomic_DNA"/>
</dbReference>
<dbReference type="AlphaFoldDB" id="A0A7K0G209"/>
<comment type="caution">
    <text evidence="1">The sequence shown here is derived from an EMBL/GenBank/DDBJ whole genome shotgun (WGS) entry which is preliminary data.</text>
</comment>
<gene>
    <name evidence="1" type="ORF">GJU39_14525</name>
</gene>
<accession>A0A7K0G209</accession>
<dbReference type="Proteomes" id="UP000487757">
    <property type="component" value="Unassembled WGS sequence"/>
</dbReference>
<evidence type="ECO:0000313" key="2">
    <source>
        <dbReference type="Proteomes" id="UP000487757"/>
    </source>
</evidence>
<keyword evidence="2" id="KW-1185">Reference proteome</keyword>
<proteinExistence type="predicted"/>
<dbReference type="RefSeq" id="WP_154281630.1">
    <property type="nucleotide sequence ID" value="NZ_JBHUJQ010000001.1"/>
</dbReference>